<dbReference type="AlphaFoldDB" id="A0A426XKX6"/>
<sequence>MDRASDGSRERRVAPNPRFFFFLFFSLFFFSLFFFLPPSADTAQNRSSTVEIDRYRLTTAGNGRNRPVPVDFGW</sequence>
<keyword evidence="1" id="KW-1133">Transmembrane helix</keyword>
<evidence type="ECO:0000256" key="1">
    <source>
        <dbReference type="SAM" id="Phobius"/>
    </source>
</evidence>
<keyword evidence="1" id="KW-0472">Membrane</keyword>
<organism evidence="2 3">
    <name type="scientific">Ensete ventricosum</name>
    <name type="common">Abyssinian banana</name>
    <name type="synonym">Musa ensete</name>
    <dbReference type="NCBI Taxonomy" id="4639"/>
    <lineage>
        <taxon>Eukaryota</taxon>
        <taxon>Viridiplantae</taxon>
        <taxon>Streptophyta</taxon>
        <taxon>Embryophyta</taxon>
        <taxon>Tracheophyta</taxon>
        <taxon>Spermatophyta</taxon>
        <taxon>Magnoliopsida</taxon>
        <taxon>Liliopsida</taxon>
        <taxon>Zingiberales</taxon>
        <taxon>Musaceae</taxon>
        <taxon>Ensete</taxon>
    </lineage>
</organism>
<comment type="caution">
    <text evidence="2">The sequence shown here is derived from an EMBL/GenBank/DDBJ whole genome shotgun (WGS) entry which is preliminary data.</text>
</comment>
<dbReference type="EMBL" id="AMZH03019643">
    <property type="protein sequence ID" value="RRT40095.1"/>
    <property type="molecule type" value="Genomic_DNA"/>
</dbReference>
<accession>A0A426XKX6</accession>
<name>A0A426XKX6_ENSVE</name>
<dbReference type="Proteomes" id="UP000287651">
    <property type="component" value="Unassembled WGS sequence"/>
</dbReference>
<keyword evidence="1" id="KW-0812">Transmembrane</keyword>
<feature type="transmembrane region" description="Helical" evidence="1">
    <location>
        <begin position="20"/>
        <end position="37"/>
    </location>
</feature>
<evidence type="ECO:0000313" key="2">
    <source>
        <dbReference type="EMBL" id="RRT40095.1"/>
    </source>
</evidence>
<gene>
    <name evidence="2" type="ORF">B296_00058726</name>
</gene>
<reference evidence="2 3" key="1">
    <citation type="journal article" date="2014" name="Agronomy (Basel)">
        <title>A Draft Genome Sequence for Ensete ventricosum, the Drought-Tolerant Tree Against Hunger.</title>
        <authorList>
            <person name="Harrison J."/>
            <person name="Moore K.A."/>
            <person name="Paszkiewicz K."/>
            <person name="Jones T."/>
            <person name="Grant M."/>
            <person name="Ambacheew D."/>
            <person name="Muzemil S."/>
            <person name="Studholme D.J."/>
        </authorList>
    </citation>
    <scope>NUCLEOTIDE SEQUENCE [LARGE SCALE GENOMIC DNA]</scope>
</reference>
<proteinExistence type="predicted"/>
<evidence type="ECO:0000313" key="3">
    <source>
        <dbReference type="Proteomes" id="UP000287651"/>
    </source>
</evidence>
<protein>
    <submittedName>
        <fullName evidence="2">Uncharacterized protein</fullName>
    </submittedName>
</protein>